<feature type="repeat" description="TPR" evidence="1">
    <location>
        <begin position="36"/>
        <end position="69"/>
    </location>
</feature>
<evidence type="ECO:0000313" key="6">
    <source>
        <dbReference type="Proteomes" id="UP001151081"/>
    </source>
</evidence>
<dbReference type="InterPro" id="IPR013229">
    <property type="entry name" value="PEGA"/>
</dbReference>
<sequence length="333" mass="35036">MVLLVAVPASGQGPTGSTPAPVPSGASAQPAVNPQVKQLYDVGIKAAEKGQWEKARASFEEAFKLDPRPKIAVNLGNAELELGRYRDAAEHLEYFLRNDTSGNAAARQPVQQLLDKATAQIGTLRVTVDVKGAEVLVDGRSVGQAPVERPIFVEPGSYTIEARSPEKTPVSQKVALAAGAKLDVDLKLVPACVEGPKKVIEEEQPWKKPSLYGAVGLAVVGLGVGIGFSVAAAMKSGEYEDEIAYLRERTLTTEKICPGGVTDPRCRKMVELGETQNTYAYLARAGFIVGGLATAGAVAIALVKPKKTTVDETKCKNVAVTPTLGGLLVSGCF</sequence>
<dbReference type="EMBL" id="JAGTJJ010000043">
    <property type="protein sequence ID" value="MDC3986740.1"/>
    <property type="molecule type" value="Genomic_DNA"/>
</dbReference>
<dbReference type="Gene3D" id="1.25.40.10">
    <property type="entry name" value="Tetratricopeptide repeat domain"/>
    <property type="match status" value="1"/>
</dbReference>
<organism evidence="5 6">
    <name type="scientific">Polyangium jinanense</name>
    <dbReference type="NCBI Taxonomy" id="2829994"/>
    <lineage>
        <taxon>Bacteria</taxon>
        <taxon>Pseudomonadati</taxon>
        <taxon>Myxococcota</taxon>
        <taxon>Polyangia</taxon>
        <taxon>Polyangiales</taxon>
        <taxon>Polyangiaceae</taxon>
        <taxon>Polyangium</taxon>
    </lineage>
</organism>
<dbReference type="RefSeq" id="WP_272426267.1">
    <property type="nucleotide sequence ID" value="NZ_JAGTJJ010000043.1"/>
</dbReference>
<evidence type="ECO:0000313" key="5">
    <source>
        <dbReference type="EMBL" id="MDC3986740.1"/>
    </source>
</evidence>
<evidence type="ECO:0000256" key="1">
    <source>
        <dbReference type="PROSITE-ProRule" id="PRU00339"/>
    </source>
</evidence>
<keyword evidence="6" id="KW-1185">Reference proteome</keyword>
<accession>A0A9X3XCE1</accession>
<evidence type="ECO:0000256" key="2">
    <source>
        <dbReference type="SAM" id="MobiDB-lite"/>
    </source>
</evidence>
<gene>
    <name evidence="5" type="ORF">KEG57_40075</name>
</gene>
<feature type="transmembrane region" description="Helical" evidence="3">
    <location>
        <begin position="281"/>
        <end position="303"/>
    </location>
</feature>
<feature type="domain" description="PEGA" evidence="4">
    <location>
        <begin position="122"/>
        <end position="190"/>
    </location>
</feature>
<reference evidence="5 6" key="1">
    <citation type="submission" date="2021-04" db="EMBL/GenBank/DDBJ databases">
        <title>Genome analysis of Polyangium sp.</title>
        <authorList>
            <person name="Li Y."/>
            <person name="Wang J."/>
        </authorList>
    </citation>
    <scope>NUCLEOTIDE SEQUENCE [LARGE SCALE GENOMIC DNA]</scope>
    <source>
        <strain evidence="5 6">SDU14</strain>
    </source>
</reference>
<comment type="caution">
    <text evidence="5">The sequence shown here is derived from an EMBL/GenBank/DDBJ whole genome shotgun (WGS) entry which is preliminary data.</text>
</comment>
<feature type="region of interest" description="Disordered" evidence="2">
    <location>
        <begin position="8"/>
        <end position="30"/>
    </location>
</feature>
<feature type="transmembrane region" description="Helical" evidence="3">
    <location>
        <begin position="211"/>
        <end position="233"/>
    </location>
</feature>
<keyword evidence="3" id="KW-1133">Transmembrane helix</keyword>
<dbReference type="Proteomes" id="UP001151081">
    <property type="component" value="Unassembled WGS sequence"/>
</dbReference>
<protein>
    <submittedName>
        <fullName evidence="5">PEGA domain-containing protein</fullName>
    </submittedName>
</protein>
<dbReference type="PROSITE" id="PS50005">
    <property type="entry name" value="TPR"/>
    <property type="match status" value="1"/>
</dbReference>
<keyword evidence="3" id="KW-0472">Membrane</keyword>
<dbReference type="InterPro" id="IPR019734">
    <property type="entry name" value="TPR_rpt"/>
</dbReference>
<proteinExistence type="predicted"/>
<evidence type="ECO:0000259" key="4">
    <source>
        <dbReference type="Pfam" id="PF08308"/>
    </source>
</evidence>
<keyword evidence="1" id="KW-0802">TPR repeat</keyword>
<name>A0A9X3XCE1_9BACT</name>
<dbReference type="SUPFAM" id="SSF48452">
    <property type="entry name" value="TPR-like"/>
    <property type="match status" value="1"/>
</dbReference>
<dbReference type="Pfam" id="PF08308">
    <property type="entry name" value="PEGA"/>
    <property type="match status" value="1"/>
</dbReference>
<dbReference type="InterPro" id="IPR011990">
    <property type="entry name" value="TPR-like_helical_dom_sf"/>
</dbReference>
<keyword evidence="3" id="KW-0812">Transmembrane</keyword>
<dbReference type="AlphaFoldDB" id="A0A9X3XCE1"/>
<evidence type="ECO:0000256" key="3">
    <source>
        <dbReference type="SAM" id="Phobius"/>
    </source>
</evidence>